<feature type="region of interest" description="Disordered" evidence="1">
    <location>
        <begin position="1"/>
        <end position="27"/>
    </location>
</feature>
<proteinExistence type="predicted"/>
<comment type="caution">
    <text evidence="2">The sequence shown here is derived from an EMBL/GenBank/DDBJ whole genome shotgun (WGS) entry which is preliminary data.</text>
</comment>
<dbReference type="EMBL" id="JAXIOK010000013">
    <property type="protein sequence ID" value="KAK4756237.1"/>
    <property type="molecule type" value="Genomic_DNA"/>
</dbReference>
<gene>
    <name evidence="2" type="ORF">SAY87_006364</name>
</gene>
<accession>A0AAN7JZN8</accession>
<protein>
    <submittedName>
        <fullName evidence="2">Uncharacterized protein</fullName>
    </submittedName>
</protein>
<organism evidence="2 3">
    <name type="scientific">Trapa incisa</name>
    <dbReference type="NCBI Taxonomy" id="236973"/>
    <lineage>
        <taxon>Eukaryota</taxon>
        <taxon>Viridiplantae</taxon>
        <taxon>Streptophyta</taxon>
        <taxon>Embryophyta</taxon>
        <taxon>Tracheophyta</taxon>
        <taxon>Spermatophyta</taxon>
        <taxon>Magnoliopsida</taxon>
        <taxon>eudicotyledons</taxon>
        <taxon>Gunneridae</taxon>
        <taxon>Pentapetalae</taxon>
        <taxon>rosids</taxon>
        <taxon>malvids</taxon>
        <taxon>Myrtales</taxon>
        <taxon>Lythraceae</taxon>
        <taxon>Trapa</taxon>
    </lineage>
</organism>
<dbReference type="Proteomes" id="UP001345219">
    <property type="component" value="Chromosome 6"/>
</dbReference>
<evidence type="ECO:0000256" key="1">
    <source>
        <dbReference type="SAM" id="MobiDB-lite"/>
    </source>
</evidence>
<reference evidence="2 3" key="1">
    <citation type="journal article" date="2023" name="Hortic Res">
        <title>Pangenome of water caltrop reveals structural variations and asymmetric subgenome divergence after allopolyploidization.</title>
        <authorList>
            <person name="Zhang X."/>
            <person name="Chen Y."/>
            <person name="Wang L."/>
            <person name="Yuan Y."/>
            <person name="Fang M."/>
            <person name="Shi L."/>
            <person name="Lu R."/>
            <person name="Comes H.P."/>
            <person name="Ma Y."/>
            <person name="Chen Y."/>
            <person name="Huang G."/>
            <person name="Zhou Y."/>
            <person name="Zheng Z."/>
            <person name="Qiu Y."/>
        </authorList>
    </citation>
    <scope>NUCLEOTIDE SEQUENCE [LARGE SCALE GENOMIC DNA]</scope>
    <source>
        <tissue evidence="2">Roots</tissue>
    </source>
</reference>
<evidence type="ECO:0000313" key="3">
    <source>
        <dbReference type="Proteomes" id="UP001345219"/>
    </source>
</evidence>
<keyword evidence="3" id="KW-1185">Reference proteome</keyword>
<evidence type="ECO:0000313" key="2">
    <source>
        <dbReference type="EMBL" id="KAK4756237.1"/>
    </source>
</evidence>
<name>A0AAN7JZN8_9MYRT</name>
<dbReference type="AlphaFoldDB" id="A0AAN7JZN8"/>
<sequence>MEDSLAANRESMDSGMEGERQLQPHRSAAHCQQKQRWGVCGLLKLCDKVALPLQILTSHSDRRLCFLNAYEGPQNQNFKYIYNLLNTLRDPRTMRVVPSPIPYSISHSLLLS</sequence>